<accession>A0ABV1E6A9</accession>
<proteinExistence type="predicted"/>
<keyword evidence="1" id="KW-0812">Transmembrane</keyword>
<gene>
    <name evidence="2" type="ORF">WMO64_05060</name>
</gene>
<evidence type="ECO:0000313" key="3">
    <source>
        <dbReference type="Proteomes" id="UP001464378"/>
    </source>
</evidence>
<dbReference type="EMBL" id="JBBMFK010000006">
    <property type="protein sequence ID" value="MEQ2442831.1"/>
    <property type="molecule type" value="Genomic_DNA"/>
</dbReference>
<name>A0ABV1E6A9_9FIRM</name>
<organism evidence="2 3">
    <name type="scientific">Pseudoflavonifractor intestinihominis</name>
    <dbReference type="NCBI Taxonomy" id="3133171"/>
    <lineage>
        <taxon>Bacteria</taxon>
        <taxon>Bacillati</taxon>
        <taxon>Bacillota</taxon>
        <taxon>Clostridia</taxon>
        <taxon>Eubacteriales</taxon>
        <taxon>Oscillospiraceae</taxon>
        <taxon>Pseudoflavonifractor</taxon>
    </lineage>
</organism>
<comment type="caution">
    <text evidence="2">The sequence shown here is derived from an EMBL/GenBank/DDBJ whole genome shotgun (WGS) entry which is preliminary data.</text>
</comment>
<dbReference type="RefSeq" id="WP_349231217.1">
    <property type="nucleotide sequence ID" value="NZ_JBBMFK010000006.1"/>
</dbReference>
<feature type="transmembrane region" description="Helical" evidence="1">
    <location>
        <begin position="35"/>
        <end position="55"/>
    </location>
</feature>
<dbReference type="Proteomes" id="UP001464378">
    <property type="component" value="Unassembled WGS sequence"/>
</dbReference>
<keyword evidence="1" id="KW-0472">Membrane</keyword>
<evidence type="ECO:0000256" key="1">
    <source>
        <dbReference type="SAM" id="Phobius"/>
    </source>
</evidence>
<protein>
    <submittedName>
        <fullName evidence="2">Spore maturation protein A</fullName>
    </submittedName>
</protein>
<reference evidence="2 3" key="1">
    <citation type="submission" date="2024-03" db="EMBL/GenBank/DDBJ databases">
        <title>Human intestinal bacterial collection.</title>
        <authorList>
            <person name="Pauvert C."/>
            <person name="Hitch T.C.A."/>
            <person name="Clavel T."/>
        </authorList>
    </citation>
    <scope>NUCLEOTIDE SEQUENCE [LARGE SCALE GENOMIC DNA]</scope>
    <source>
        <strain evidence="2 3">CLA-AP-H29</strain>
    </source>
</reference>
<keyword evidence="3" id="KW-1185">Reference proteome</keyword>
<evidence type="ECO:0000313" key="2">
    <source>
        <dbReference type="EMBL" id="MEQ2442831.1"/>
    </source>
</evidence>
<keyword evidence="1" id="KW-1133">Transmembrane helix</keyword>
<sequence>MAMSAIWTAMVVLSILCGLATGREAEVAAGAVEGAAAAVELCLAMAGLLCLWMGVMEIMKRSGLSEKLSALLRPILRRLYPDFAGDREVMDAISANVSANLLGLGNAATPLGIQAARRMSKKTPGVASDSLCMLVVCNTASIQLIPTTVAGVRAAAGCAAPFDILPAVWLASALSVTAGILASRAMARLWRLREGRHAPGRRTNGWS</sequence>